<dbReference type="InterPro" id="IPR049730">
    <property type="entry name" value="SNF2/RAD54-like_C"/>
</dbReference>
<dbReference type="AlphaFoldDB" id="H3HD47"/>
<feature type="region of interest" description="Disordered" evidence="2">
    <location>
        <begin position="1137"/>
        <end position="1182"/>
    </location>
</feature>
<dbReference type="GO" id="GO:0005524">
    <property type="term" value="F:ATP binding"/>
    <property type="evidence" value="ECO:0007669"/>
    <property type="project" value="InterPro"/>
</dbReference>
<dbReference type="VEuPathDB" id="FungiDB:KRP23_1893"/>
<evidence type="ECO:0000313" key="6">
    <source>
        <dbReference type="Proteomes" id="UP000005238"/>
    </source>
</evidence>
<dbReference type="InterPro" id="IPR038718">
    <property type="entry name" value="SNF2-like_sf"/>
</dbReference>
<dbReference type="eggNOG" id="KOG0387">
    <property type="taxonomic scope" value="Eukaryota"/>
</dbReference>
<accession>H3HD47</accession>
<evidence type="ECO:0000259" key="4">
    <source>
        <dbReference type="PROSITE" id="PS51194"/>
    </source>
</evidence>
<evidence type="ECO:0000256" key="1">
    <source>
        <dbReference type="ARBA" id="ARBA00022801"/>
    </source>
</evidence>
<dbReference type="STRING" id="164328.H3HD47"/>
<dbReference type="GO" id="GO:0006283">
    <property type="term" value="P:transcription-coupled nucleotide-excision repair"/>
    <property type="evidence" value="ECO:0000318"/>
    <property type="project" value="GO_Central"/>
</dbReference>
<dbReference type="PANTHER" id="PTHR45629:SF7">
    <property type="entry name" value="DNA EXCISION REPAIR PROTEIN ERCC-6-RELATED"/>
    <property type="match status" value="1"/>
</dbReference>
<dbReference type="InterPro" id="IPR001650">
    <property type="entry name" value="Helicase_C-like"/>
</dbReference>
<sequence>MNSPLLCVDLVLRNQDETFPGLQDVGSTIADFLGPGRSLSLHEACTSGSTKLLNWIWRSGSSSSFSEALEVAVARGDLETVKWLFEHFKHCQVAVEVVEAAAWNGQLEILQYLLEHDAGVKSESMGRDVFGSAVAMKDLVRSGRLDLMKRIAAQHEPPPEDSGWTTDWRCAMWLMQHPAGRWTCDGDDRLYAEFVFSAAYKGNVEVMEYLFERGTVDKVRDALLHAIREGHLDLVKWLIEHFPESERIPEYCVLDEAASRQSLLASDDYLKVHQTLCRYRTEWHPTEAMDDAAANGHLEVVKWLHLNRSEGCTTSAMDCAAANGHLDVVQWIHTHRTEGCTTQAMDGAAENGHLDVIKWLHRNRFEGCTRKAIEGALSNGYLRVADWLHIHLPQLIPANVELWRCPRDLFELLLFQSFHFSSTLSSSLAHDFAPSSSSDSDSDYAPGSNKNKKKMKKTTKQEETKQEEEEETKEETGPKFYSPWDVTETASGLLVPSYVLTQLLPYQRECLEWLHKLHERGVGGILGDDMGLGKTVQLASFLGSLHRARRLRTVLLLCPASVLLQWVRELHKWVPWMRVVLLHASGTGVNTSFSNGEAEDAGYPGMRDDASTGGGVVISTYENVRQYQSLFLTREWDYVVLDEGHRIRNPDAETTLACKQLRTVHRIILSGTPIQNRLRRLGTLPTFDDEFVLPIRAGGYATATKMQVLMAYKCALALKDLIEPFLLRRTKQEVLMNGASGSMGALLPGKREQILFCRLTKRQRALYKRFLASPEVASVLRRDIRPFRAISVLRHICNHPDLLASFGDGKLADKKRQTYDEEDEEEDEDKEEGDELFGAASASGKMVVLQKVLALWKEQGHRVLIFTQTRGMLDILESFMSRLGHACCRLDGTTAVAERQQRLDAFNDPDSELFAFLLTTRAGGIGVNLVGADRVVVFDPDWNPSTDVQARERAWRIGQQKPVTVYRLVTAGTIEEKIYHRQIFKQYLTSKVLHDAKRKRCFNKHSLRDLFVLTDEKDEEDGVAETNELFVAGNVERPTELEDGEEKEADNGDTPQSEESKTNTDAGDNDAVLQQLFDGGDVRGVFDHSAVESDGVQNQEADLVEMEATKIAQGALSALRASGALVLQQRETIYTPTWTGRSGAAGDPSQRRQQPAVRGHGNRRDGVAARATQAQPQTRAAAAASCQSPLSASEMAKRLHAFLVANAAGVTTERLLENFGNVVAPKDKLVFRHVLRDMA</sequence>
<dbReference type="Gene3D" id="3.40.50.300">
    <property type="entry name" value="P-loop containing nucleotide triphosphate hydrolases"/>
    <property type="match status" value="1"/>
</dbReference>
<feature type="region of interest" description="Disordered" evidence="2">
    <location>
        <begin position="431"/>
        <end position="481"/>
    </location>
</feature>
<dbReference type="Pfam" id="PF00176">
    <property type="entry name" value="SNF2-rel_dom"/>
    <property type="match status" value="1"/>
</dbReference>
<dbReference type="GO" id="GO:0016787">
    <property type="term" value="F:hydrolase activity"/>
    <property type="evidence" value="ECO:0007669"/>
    <property type="project" value="UniProtKB-KW"/>
</dbReference>
<keyword evidence="1" id="KW-0378">Hydrolase</keyword>
<dbReference type="CDD" id="cd18793">
    <property type="entry name" value="SF2_C_SNF"/>
    <property type="match status" value="1"/>
</dbReference>
<dbReference type="Proteomes" id="UP000005238">
    <property type="component" value="Unassembled WGS sequence"/>
</dbReference>
<dbReference type="GO" id="GO:0005634">
    <property type="term" value="C:nucleus"/>
    <property type="evidence" value="ECO:0000318"/>
    <property type="project" value="GO_Central"/>
</dbReference>
<name>H3HD47_PHYRM</name>
<dbReference type="Pfam" id="PF13637">
    <property type="entry name" value="Ank_4"/>
    <property type="match status" value="2"/>
</dbReference>
<dbReference type="Gene3D" id="1.25.40.20">
    <property type="entry name" value="Ankyrin repeat-containing domain"/>
    <property type="match status" value="1"/>
</dbReference>
<dbReference type="SUPFAM" id="SSF48403">
    <property type="entry name" value="Ankyrin repeat"/>
    <property type="match status" value="1"/>
</dbReference>
<dbReference type="SMART" id="SM00487">
    <property type="entry name" value="DEXDc"/>
    <property type="match status" value="1"/>
</dbReference>
<feature type="region of interest" description="Disordered" evidence="2">
    <location>
        <begin position="1023"/>
        <end position="1068"/>
    </location>
</feature>
<dbReference type="InterPro" id="IPR014001">
    <property type="entry name" value="Helicase_ATP-bd"/>
</dbReference>
<dbReference type="EnsemblProtists" id="Phyra95811">
    <property type="protein sequence ID" value="Phyra95811"/>
    <property type="gene ID" value="Phyra95811"/>
</dbReference>
<dbReference type="EMBL" id="DS566049">
    <property type="status" value="NOT_ANNOTATED_CDS"/>
    <property type="molecule type" value="Genomic_DNA"/>
</dbReference>
<dbReference type="SMART" id="SM00248">
    <property type="entry name" value="ANK"/>
    <property type="match status" value="3"/>
</dbReference>
<protein>
    <recommendedName>
        <fullName evidence="7">DNA excision repair protein</fullName>
    </recommendedName>
</protein>
<dbReference type="InterPro" id="IPR036770">
    <property type="entry name" value="Ankyrin_rpt-contain_sf"/>
</dbReference>
<dbReference type="PROSITE" id="PS51194">
    <property type="entry name" value="HELICASE_CTER"/>
    <property type="match status" value="1"/>
</dbReference>
<evidence type="ECO:0008006" key="7">
    <source>
        <dbReference type="Google" id="ProtNLM"/>
    </source>
</evidence>
<dbReference type="VEuPathDB" id="FungiDB:KRP22_10054"/>
<evidence type="ECO:0000313" key="5">
    <source>
        <dbReference type="EnsemblProtists" id="Phyra95811"/>
    </source>
</evidence>
<dbReference type="Pfam" id="PF00271">
    <property type="entry name" value="Helicase_C"/>
    <property type="match status" value="1"/>
</dbReference>
<dbReference type="PANTHER" id="PTHR45629">
    <property type="entry name" value="SNF2/RAD54 FAMILY MEMBER"/>
    <property type="match status" value="1"/>
</dbReference>
<feature type="region of interest" description="Disordered" evidence="2">
    <location>
        <begin position="814"/>
        <end position="835"/>
    </location>
</feature>
<feature type="domain" description="Helicase ATP-binding" evidence="3">
    <location>
        <begin position="515"/>
        <end position="691"/>
    </location>
</feature>
<dbReference type="InParanoid" id="H3HD47"/>
<dbReference type="VEuPathDB" id="FungiDB:KRP23_6831"/>
<dbReference type="VEuPathDB" id="FungiDB:KRP22_10055"/>
<dbReference type="SMART" id="SM00490">
    <property type="entry name" value="HELICc"/>
    <property type="match status" value="1"/>
</dbReference>
<keyword evidence="6" id="KW-1185">Reference proteome</keyword>
<feature type="compositionally biased region" description="Acidic residues" evidence="2">
    <location>
        <begin position="820"/>
        <end position="835"/>
    </location>
</feature>
<dbReference type="SUPFAM" id="SSF52540">
    <property type="entry name" value="P-loop containing nucleoside triphosphate hydrolases"/>
    <property type="match status" value="2"/>
</dbReference>
<evidence type="ECO:0000256" key="2">
    <source>
        <dbReference type="SAM" id="MobiDB-lite"/>
    </source>
</evidence>
<dbReference type="GO" id="GO:0140658">
    <property type="term" value="F:ATP-dependent chromatin remodeler activity"/>
    <property type="evidence" value="ECO:0000318"/>
    <property type="project" value="GO_Central"/>
</dbReference>
<dbReference type="InterPro" id="IPR050496">
    <property type="entry name" value="SNF2_RAD54_helicase_repair"/>
</dbReference>
<evidence type="ECO:0000259" key="3">
    <source>
        <dbReference type="PROSITE" id="PS51192"/>
    </source>
</evidence>
<feature type="compositionally biased region" description="Low complexity" evidence="2">
    <location>
        <begin position="1168"/>
        <end position="1182"/>
    </location>
</feature>
<organism evidence="5 6">
    <name type="scientific">Phytophthora ramorum</name>
    <name type="common">Sudden oak death agent</name>
    <dbReference type="NCBI Taxonomy" id="164328"/>
    <lineage>
        <taxon>Eukaryota</taxon>
        <taxon>Sar</taxon>
        <taxon>Stramenopiles</taxon>
        <taxon>Oomycota</taxon>
        <taxon>Peronosporomycetes</taxon>
        <taxon>Peronosporales</taxon>
        <taxon>Peronosporaceae</taxon>
        <taxon>Phytophthora</taxon>
    </lineage>
</organism>
<proteinExistence type="predicted"/>
<dbReference type="PROSITE" id="PS51192">
    <property type="entry name" value="HELICASE_ATP_BIND_1"/>
    <property type="match status" value="1"/>
</dbReference>
<feature type="domain" description="Helicase C-terminal" evidence="4">
    <location>
        <begin position="848"/>
        <end position="1006"/>
    </location>
</feature>
<dbReference type="Gene3D" id="3.40.50.10810">
    <property type="entry name" value="Tandem AAA-ATPase domain"/>
    <property type="match status" value="1"/>
</dbReference>
<dbReference type="VEuPathDB" id="FungiDB:KRP23_6832"/>
<dbReference type="InterPro" id="IPR027417">
    <property type="entry name" value="P-loop_NTPase"/>
</dbReference>
<dbReference type="HOGENOM" id="CLU_002949_0_0_1"/>
<dbReference type="InterPro" id="IPR000330">
    <property type="entry name" value="SNF2_N"/>
</dbReference>
<reference evidence="5" key="2">
    <citation type="submission" date="2015-06" db="UniProtKB">
        <authorList>
            <consortium name="EnsemblProtists"/>
        </authorList>
    </citation>
    <scope>IDENTIFICATION</scope>
    <source>
        <strain evidence="5">Pr102</strain>
    </source>
</reference>
<dbReference type="InterPro" id="IPR002110">
    <property type="entry name" value="Ankyrin_rpt"/>
</dbReference>
<reference evidence="6" key="1">
    <citation type="journal article" date="2006" name="Science">
        <title>Phytophthora genome sequences uncover evolutionary origins and mechanisms of pathogenesis.</title>
        <authorList>
            <person name="Tyler B.M."/>
            <person name="Tripathy S."/>
            <person name="Zhang X."/>
            <person name="Dehal P."/>
            <person name="Jiang R.H."/>
            <person name="Aerts A."/>
            <person name="Arredondo F.D."/>
            <person name="Baxter L."/>
            <person name="Bensasson D."/>
            <person name="Beynon J.L."/>
            <person name="Chapman J."/>
            <person name="Damasceno C.M."/>
            <person name="Dorrance A.E."/>
            <person name="Dou D."/>
            <person name="Dickerman A.W."/>
            <person name="Dubchak I.L."/>
            <person name="Garbelotto M."/>
            <person name="Gijzen M."/>
            <person name="Gordon S.G."/>
            <person name="Govers F."/>
            <person name="Grunwald N.J."/>
            <person name="Huang W."/>
            <person name="Ivors K.L."/>
            <person name="Jones R.W."/>
            <person name="Kamoun S."/>
            <person name="Krampis K."/>
            <person name="Lamour K.H."/>
            <person name="Lee M.K."/>
            <person name="McDonald W.H."/>
            <person name="Medina M."/>
            <person name="Meijer H.J."/>
            <person name="Nordberg E.K."/>
            <person name="Maclean D.J."/>
            <person name="Ospina-Giraldo M.D."/>
            <person name="Morris P.F."/>
            <person name="Phuntumart V."/>
            <person name="Putnam N.H."/>
            <person name="Rash S."/>
            <person name="Rose J.K."/>
            <person name="Sakihama Y."/>
            <person name="Salamov A.A."/>
            <person name="Savidor A."/>
            <person name="Scheuring C.F."/>
            <person name="Smith B.M."/>
            <person name="Sobral B.W."/>
            <person name="Terry A."/>
            <person name="Torto-Alalibo T.A."/>
            <person name="Win J."/>
            <person name="Xu Z."/>
            <person name="Zhang H."/>
            <person name="Grigoriev I.V."/>
            <person name="Rokhsar D.S."/>
            <person name="Boore J.L."/>
        </authorList>
    </citation>
    <scope>NUCLEOTIDE SEQUENCE [LARGE SCALE GENOMIC DNA]</scope>
    <source>
        <strain evidence="6">Pr102</strain>
    </source>
</reference>